<dbReference type="EMBL" id="PQXN01000195">
    <property type="protein sequence ID" value="TGO49972.1"/>
    <property type="molecule type" value="Genomic_DNA"/>
</dbReference>
<proteinExistence type="predicted"/>
<dbReference type="Proteomes" id="UP000297527">
    <property type="component" value="Unassembled WGS sequence"/>
</dbReference>
<comment type="caution">
    <text evidence="2">The sequence shown here is derived from an EMBL/GenBank/DDBJ whole genome shotgun (WGS) entry which is preliminary data.</text>
</comment>
<organism evidence="2 3">
    <name type="scientific">Botryotinia convoluta</name>
    <dbReference type="NCBI Taxonomy" id="54673"/>
    <lineage>
        <taxon>Eukaryota</taxon>
        <taxon>Fungi</taxon>
        <taxon>Dikarya</taxon>
        <taxon>Ascomycota</taxon>
        <taxon>Pezizomycotina</taxon>
        <taxon>Leotiomycetes</taxon>
        <taxon>Helotiales</taxon>
        <taxon>Sclerotiniaceae</taxon>
        <taxon>Botryotinia</taxon>
    </lineage>
</organism>
<evidence type="ECO:0000313" key="3">
    <source>
        <dbReference type="Proteomes" id="UP000297527"/>
    </source>
</evidence>
<protein>
    <recommendedName>
        <fullName evidence="1">DUF7025 domain-containing protein</fullName>
    </recommendedName>
</protein>
<sequence>MAKSHLTCYGFDEAKRLRQSQALSVVSGTYLRRQNSTNYFKLNGRMISHDGEHFNYGFVDIEIDEFDGARKITSLKAYPIDMTQIQISFATI</sequence>
<keyword evidence="3" id="KW-1185">Reference proteome</keyword>
<dbReference type="AlphaFoldDB" id="A0A4Z1HRW7"/>
<reference evidence="2 3" key="1">
    <citation type="submission" date="2017-12" db="EMBL/GenBank/DDBJ databases">
        <title>Comparative genomics of Botrytis spp.</title>
        <authorList>
            <person name="Valero-Jimenez C.A."/>
            <person name="Tapia P."/>
            <person name="Veloso J."/>
            <person name="Silva-Moreno E."/>
            <person name="Staats M."/>
            <person name="Valdes J.H."/>
            <person name="Van Kan J.A.L."/>
        </authorList>
    </citation>
    <scope>NUCLEOTIDE SEQUENCE [LARGE SCALE GENOMIC DNA]</scope>
    <source>
        <strain evidence="2 3">MUCL11595</strain>
    </source>
</reference>
<dbReference type="Pfam" id="PF22942">
    <property type="entry name" value="DUF7025"/>
    <property type="match status" value="1"/>
</dbReference>
<accession>A0A4Z1HRW7</accession>
<evidence type="ECO:0000259" key="1">
    <source>
        <dbReference type="Pfam" id="PF22942"/>
    </source>
</evidence>
<gene>
    <name evidence="2" type="ORF">BCON_0195g00300</name>
</gene>
<evidence type="ECO:0000313" key="2">
    <source>
        <dbReference type="EMBL" id="TGO49972.1"/>
    </source>
</evidence>
<dbReference type="InterPro" id="IPR054289">
    <property type="entry name" value="DUF7025"/>
</dbReference>
<name>A0A4Z1HRW7_9HELO</name>
<feature type="domain" description="DUF7025" evidence="1">
    <location>
        <begin position="18"/>
        <end position="82"/>
    </location>
</feature>